<comment type="cofactor">
    <cofactor evidence="12">
        <name>Fe-coproporphyrin III</name>
        <dbReference type="ChEBI" id="CHEBI:68438"/>
    </cofactor>
    <text evidence="12">Fe-coproporphyrin III acts as both substrate and redox cofactor.</text>
</comment>
<keyword evidence="14" id="KW-0575">Peroxidase</keyword>
<dbReference type="AlphaFoldDB" id="A0A4R5VMB4"/>
<proteinExistence type="inferred from homology"/>
<comment type="pathway">
    <text evidence="12">Porphyrin-containing compound metabolism; protoheme biosynthesis.</text>
</comment>
<dbReference type="RefSeq" id="WP_133336843.1">
    <property type="nucleotide sequence ID" value="NZ_JAVGVR010000001.1"/>
</dbReference>
<keyword evidence="5 12" id="KW-0560">Oxidoreductase</keyword>
<comment type="function">
    <text evidence="12">Involved in coproporphyrin-dependent heme b biosynthesis. Catalyzes the decarboxylation of Fe-coproporphyrin III (coproheme) to heme b (protoheme IX), the last step of the pathway. The reaction occurs in a stepwise manner with a three-propionate intermediate.</text>
</comment>
<dbReference type="EMBL" id="JAVGVR010000001">
    <property type="protein sequence ID" value="MDQ6598328.1"/>
    <property type="molecule type" value="Genomic_DNA"/>
</dbReference>
<evidence type="ECO:0000256" key="11">
    <source>
        <dbReference type="ARBA" id="ARBA00050019"/>
    </source>
</evidence>
<keyword evidence="4 12" id="KW-0479">Metal-binding</keyword>
<comment type="catalytic activity">
    <reaction evidence="12">
        <text>harderoheme III + H2O2 + H(+) = heme b + CO2 + 2 H2O</text>
        <dbReference type="Rhea" id="RHEA:57944"/>
        <dbReference type="ChEBI" id="CHEBI:15377"/>
        <dbReference type="ChEBI" id="CHEBI:15378"/>
        <dbReference type="ChEBI" id="CHEBI:16240"/>
        <dbReference type="ChEBI" id="CHEBI:16526"/>
        <dbReference type="ChEBI" id="CHEBI:60344"/>
        <dbReference type="ChEBI" id="CHEBI:142463"/>
    </reaction>
</comment>
<dbReference type="GO" id="GO:0020037">
    <property type="term" value="F:heme binding"/>
    <property type="evidence" value="ECO:0007669"/>
    <property type="project" value="InterPro"/>
</dbReference>
<feature type="active site" evidence="12">
    <location>
        <position position="143"/>
    </location>
</feature>
<dbReference type="InterPro" id="IPR010644">
    <property type="entry name" value="ChdC/CLD"/>
</dbReference>
<accession>A0A4R5VMB4</accession>
<evidence type="ECO:0000313" key="13">
    <source>
        <dbReference type="EMBL" id="MDQ6598328.1"/>
    </source>
</evidence>
<evidence type="ECO:0000256" key="1">
    <source>
        <dbReference type="ARBA" id="ARBA00009276"/>
    </source>
</evidence>
<dbReference type="Gene3D" id="3.30.70.1030">
    <property type="entry name" value="Apc35880, domain 1"/>
    <property type="match status" value="2"/>
</dbReference>
<dbReference type="Proteomes" id="UP001178888">
    <property type="component" value="Unassembled WGS sequence"/>
</dbReference>
<evidence type="ECO:0000256" key="5">
    <source>
        <dbReference type="ARBA" id="ARBA00023002"/>
    </source>
</evidence>
<reference evidence="13" key="2">
    <citation type="submission" date="2023-08" db="EMBL/GenBank/DDBJ databases">
        <title>Nitrogen cycling bacteria in agricultural field soils.</title>
        <authorList>
            <person name="Jang J."/>
        </authorList>
    </citation>
    <scope>NUCLEOTIDE SEQUENCE</scope>
    <source>
        <strain evidence="13">PS3-36</strain>
    </source>
</reference>
<dbReference type="SUPFAM" id="SSF54909">
    <property type="entry name" value="Dimeric alpha+beta barrel"/>
    <property type="match status" value="1"/>
</dbReference>
<dbReference type="Pfam" id="PF06778">
    <property type="entry name" value="Chlor_dismutase"/>
    <property type="match status" value="1"/>
</dbReference>
<feature type="binding site" evidence="12">
    <location>
        <position position="221"/>
    </location>
    <ligand>
        <name>Fe-coproporphyrin III</name>
        <dbReference type="ChEBI" id="CHEBI:68438"/>
    </ligand>
</feature>
<sequence length="247" mass="28943">MNQAMKTIEGWYSLHDFRNIDWPKWKAATEAQREQALTEFKALLSKWELVEENKQGSHTVYTVAGQKADLMFMILRPTMKEIIAVKTEFNKTLFSDYTKPAYSYVSVIEKSSYSQMATNPFEDPAIRAKLYPSIPKTEYICFYPMSKLRGEKTNWFMLPMEERKRLMFEHIDTGKPYSEQVKRIVTGSVGLDDYEWGVSLFCDDALQFKKLIYETRFDEVSAVYGIFGSFYIGNLLTQDQINQFFQK</sequence>
<evidence type="ECO:0000256" key="9">
    <source>
        <dbReference type="ARBA" id="ARBA00030236"/>
    </source>
</evidence>
<evidence type="ECO:0000256" key="3">
    <source>
        <dbReference type="ARBA" id="ARBA00022617"/>
    </source>
</evidence>
<keyword evidence="7 12" id="KW-0350">Heme biosynthesis</keyword>
<evidence type="ECO:0000256" key="4">
    <source>
        <dbReference type="ARBA" id="ARBA00022723"/>
    </source>
</evidence>
<dbReference type="PANTHER" id="PTHR36843:SF1">
    <property type="entry name" value="COPROHEME DECARBOXYLASE"/>
    <property type="match status" value="1"/>
</dbReference>
<dbReference type="InterPro" id="IPR011008">
    <property type="entry name" value="Dimeric_a/b-barrel"/>
</dbReference>
<evidence type="ECO:0000313" key="15">
    <source>
        <dbReference type="Proteomes" id="UP000295132"/>
    </source>
</evidence>
<comment type="caution">
    <text evidence="12">Lacks conserved residue(s) required for the propagation of feature annotation.</text>
</comment>
<keyword evidence="16" id="KW-1185">Reference proteome</keyword>
<dbReference type="GO" id="GO:0016634">
    <property type="term" value="F:oxidoreductase activity, acting on the CH-CH group of donors, oxygen as acceptor"/>
    <property type="evidence" value="ECO:0007669"/>
    <property type="project" value="UniProtKB-UniRule"/>
</dbReference>
<name>A0A4R5VMB4_9BACI</name>
<reference evidence="14 15" key="1">
    <citation type="submission" date="2019-03" db="EMBL/GenBank/DDBJ databases">
        <title>Bacillus niacini sp. nov. a Nicotinate-Metabolizing Mesophile Isolated from Soil.</title>
        <authorList>
            <person name="Zhang G."/>
        </authorList>
    </citation>
    <scope>NUCLEOTIDE SEQUENCE [LARGE SCALE GENOMIC DNA]</scope>
    <source>
        <strain evidence="14 15">WN066</strain>
    </source>
</reference>
<evidence type="ECO:0000256" key="6">
    <source>
        <dbReference type="ARBA" id="ARBA00023004"/>
    </source>
</evidence>
<feature type="binding site" evidence="12">
    <location>
        <begin position="143"/>
        <end position="147"/>
    </location>
    <ligand>
        <name>Fe-coproporphyrin III</name>
        <dbReference type="ChEBI" id="CHEBI:68438"/>
    </ligand>
</feature>
<comment type="catalytic activity">
    <reaction evidence="12">
        <text>Fe-coproporphyrin III + H2O2 + H(+) = harderoheme III + CO2 + 2 H2O</text>
        <dbReference type="Rhea" id="RHEA:57940"/>
        <dbReference type="ChEBI" id="CHEBI:15377"/>
        <dbReference type="ChEBI" id="CHEBI:15378"/>
        <dbReference type="ChEBI" id="CHEBI:16240"/>
        <dbReference type="ChEBI" id="CHEBI:16526"/>
        <dbReference type="ChEBI" id="CHEBI:68438"/>
        <dbReference type="ChEBI" id="CHEBI:142463"/>
    </reaction>
</comment>
<organism evidence="14 15">
    <name type="scientific">Bacillus salipaludis</name>
    <dbReference type="NCBI Taxonomy" id="2547811"/>
    <lineage>
        <taxon>Bacteria</taxon>
        <taxon>Bacillati</taxon>
        <taxon>Bacillota</taxon>
        <taxon>Bacilli</taxon>
        <taxon>Bacillales</taxon>
        <taxon>Bacillaceae</taxon>
        <taxon>Bacillus</taxon>
    </lineage>
</organism>
<evidence type="ECO:0000256" key="2">
    <source>
        <dbReference type="ARBA" id="ARBA00014413"/>
    </source>
</evidence>
<evidence type="ECO:0000313" key="14">
    <source>
        <dbReference type="EMBL" id="TDK59307.1"/>
    </source>
</evidence>
<evidence type="ECO:0000256" key="12">
    <source>
        <dbReference type="HAMAP-Rule" id="MF_01442"/>
    </source>
</evidence>
<dbReference type="EMBL" id="SMYO01000009">
    <property type="protein sequence ID" value="TDK59307.1"/>
    <property type="molecule type" value="Genomic_DNA"/>
</dbReference>
<dbReference type="EC" id="1.3.98.5" evidence="11 12"/>
<keyword evidence="6 12" id="KW-0408">Iron</keyword>
<dbReference type="InterPro" id="IPR031332">
    <property type="entry name" value="CHDC"/>
</dbReference>
<dbReference type="GO" id="GO:0046872">
    <property type="term" value="F:metal ion binding"/>
    <property type="evidence" value="ECO:0007669"/>
    <property type="project" value="UniProtKB-KW"/>
</dbReference>
<protein>
    <recommendedName>
        <fullName evidence="2 12">Coproheme decarboxylase</fullName>
        <ecNumber evidence="11 12">1.3.98.5</ecNumber>
    </recommendedName>
    <alternativeName>
        <fullName evidence="8 12">Coproheme III oxidative decarboxylase</fullName>
    </alternativeName>
    <alternativeName>
        <fullName evidence="9 12">Hydrogen peroxide-dependent heme synthase</fullName>
    </alternativeName>
</protein>
<dbReference type="GO" id="GO:0006785">
    <property type="term" value="P:heme B biosynthetic process"/>
    <property type="evidence" value="ECO:0007669"/>
    <property type="project" value="UniProtKB-UniRule"/>
</dbReference>
<dbReference type="NCBIfam" id="NF008913">
    <property type="entry name" value="PRK12276.1"/>
    <property type="match status" value="1"/>
</dbReference>
<dbReference type="GO" id="GO:0004601">
    <property type="term" value="F:peroxidase activity"/>
    <property type="evidence" value="ECO:0007669"/>
    <property type="project" value="UniProtKB-KW"/>
</dbReference>
<comment type="catalytic activity">
    <reaction evidence="10">
        <text>Fe-coproporphyrin III + 2 H2O2 + 2 H(+) = heme b + 2 CO2 + 4 H2O</text>
        <dbReference type="Rhea" id="RHEA:56516"/>
        <dbReference type="ChEBI" id="CHEBI:15377"/>
        <dbReference type="ChEBI" id="CHEBI:15378"/>
        <dbReference type="ChEBI" id="CHEBI:16240"/>
        <dbReference type="ChEBI" id="CHEBI:16526"/>
        <dbReference type="ChEBI" id="CHEBI:60344"/>
        <dbReference type="ChEBI" id="CHEBI:68438"/>
        <dbReference type="EC" id="1.3.98.5"/>
    </reaction>
    <physiologicalReaction direction="left-to-right" evidence="10">
        <dbReference type="Rhea" id="RHEA:56517"/>
    </physiologicalReaction>
</comment>
<comment type="caution">
    <text evidence="14">The sequence shown here is derived from an EMBL/GenBank/DDBJ whole genome shotgun (WGS) entry which is preliminary data.</text>
</comment>
<evidence type="ECO:0000256" key="8">
    <source>
        <dbReference type="ARBA" id="ARBA00029882"/>
    </source>
</evidence>
<evidence type="ECO:0000256" key="10">
    <source>
        <dbReference type="ARBA" id="ARBA00049896"/>
    </source>
</evidence>
<dbReference type="Proteomes" id="UP000295132">
    <property type="component" value="Unassembled WGS sequence"/>
</dbReference>
<evidence type="ECO:0000313" key="16">
    <source>
        <dbReference type="Proteomes" id="UP001178888"/>
    </source>
</evidence>
<gene>
    <name evidence="12" type="primary">chdC</name>
    <name evidence="14" type="ORF">E2K98_18840</name>
    <name evidence="13" type="ORF">RCG21_18550</name>
</gene>
<dbReference type="PANTHER" id="PTHR36843">
    <property type="entry name" value="HEME-DEPENDENT PEROXIDASE YWFI-RELATED"/>
    <property type="match status" value="1"/>
</dbReference>
<comment type="similarity">
    <text evidence="1 12">Belongs to the ChdC family. Type 1 subfamily.</text>
</comment>
<evidence type="ECO:0000256" key="7">
    <source>
        <dbReference type="ARBA" id="ARBA00023133"/>
    </source>
</evidence>
<dbReference type="HAMAP" id="MF_01442">
    <property type="entry name" value="Coproheme_decarbox_1"/>
    <property type="match status" value="1"/>
</dbReference>
<keyword evidence="3 12" id="KW-0349">Heme</keyword>
<feature type="binding site" description="axial binding residue" evidence="12">
    <location>
        <position position="170"/>
    </location>
    <ligand>
        <name>Fe-coproporphyrin III</name>
        <dbReference type="ChEBI" id="CHEBI:68438"/>
    </ligand>
    <ligandPart>
        <name>Fe</name>
        <dbReference type="ChEBI" id="CHEBI:18248"/>
    </ligandPart>
</feature>